<protein>
    <submittedName>
        <fullName evidence="2">Uncharacterized protein</fullName>
    </submittedName>
</protein>
<feature type="compositionally biased region" description="Basic and acidic residues" evidence="1">
    <location>
        <begin position="338"/>
        <end position="349"/>
    </location>
</feature>
<gene>
    <name evidence="2" type="ORF">PAHAL_6G234800</name>
</gene>
<name>A0A2T8IHA5_9POAL</name>
<feature type="compositionally biased region" description="Basic residues" evidence="1">
    <location>
        <begin position="429"/>
        <end position="440"/>
    </location>
</feature>
<feature type="compositionally biased region" description="Basic residues" evidence="1">
    <location>
        <begin position="45"/>
        <end position="65"/>
    </location>
</feature>
<dbReference type="EMBL" id="CM008051">
    <property type="protein sequence ID" value="PVH37068.1"/>
    <property type="molecule type" value="Genomic_DNA"/>
</dbReference>
<proteinExistence type="predicted"/>
<dbReference type="Proteomes" id="UP000243499">
    <property type="component" value="Chromosome 6"/>
</dbReference>
<feature type="compositionally biased region" description="Basic and acidic residues" evidence="1">
    <location>
        <begin position="469"/>
        <end position="484"/>
    </location>
</feature>
<reference evidence="2" key="1">
    <citation type="submission" date="2018-04" db="EMBL/GenBank/DDBJ databases">
        <title>WGS assembly of Panicum hallii.</title>
        <authorList>
            <person name="Lovell J."/>
            <person name="Jenkins J."/>
            <person name="Lowry D."/>
            <person name="Mamidi S."/>
            <person name="Sreedasyam A."/>
            <person name="Weng X."/>
            <person name="Barry K."/>
            <person name="Bonette J."/>
            <person name="Campitelli B."/>
            <person name="Daum C."/>
            <person name="Gordon S."/>
            <person name="Gould B."/>
            <person name="Lipzen A."/>
            <person name="Macqueen A."/>
            <person name="Palacio-Mejia J."/>
            <person name="Plott C."/>
            <person name="Shakirov E."/>
            <person name="Shu S."/>
            <person name="Yoshinaga Y."/>
            <person name="Zane M."/>
            <person name="Rokhsar D."/>
            <person name="Grimwood J."/>
            <person name="Schmutz J."/>
            <person name="Juenger T."/>
        </authorList>
    </citation>
    <scope>NUCLEOTIDE SEQUENCE [LARGE SCALE GENOMIC DNA]</scope>
    <source>
        <strain evidence="2">FIL2</strain>
    </source>
</reference>
<organism evidence="2">
    <name type="scientific">Panicum hallii</name>
    <dbReference type="NCBI Taxonomy" id="206008"/>
    <lineage>
        <taxon>Eukaryota</taxon>
        <taxon>Viridiplantae</taxon>
        <taxon>Streptophyta</taxon>
        <taxon>Embryophyta</taxon>
        <taxon>Tracheophyta</taxon>
        <taxon>Spermatophyta</taxon>
        <taxon>Magnoliopsida</taxon>
        <taxon>Liliopsida</taxon>
        <taxon>Poales</taxon>
        <taxon>Poaceae</taxon>
        <taxon>PACMAD clade</taxon>
        <taxon>Panicoideae</taxon>
        <taxon>Panicodae</taxon>
        <taxon>Paniceae</taxon>
        <taxon>Panicinae</taxon>
        <taxon>Panicum</taxon>
        <taxon>Panicum sect. Panicum</taxon>
    </lineage>
</organism>
<evidence type="ECO:0000313" key="2">
    <source>
        <dbReference type="EMBL" id="PVH37068.1"/>
    </source>
</evidence>
<feature type="compositionally biased region" description="Basic and acidic residues" evidence="1">
    <location>
        <begin position="395"/>
        <end position="421"/>
    </location>
</feature>
<feature type="compositionally biased region" description="Basic residues" evidence="1">
    <location>
        <begin position="181"/>
        <end position="200"/>
    </location>
</feature>
<dbReference type="Gramene" id="PVH37068">
    <property type="protein sequence ID" value="PVH37068"/>
    <property type="gene ID" value="PAHAL_6G234800"/>
</dbReference>
<feature type="region of interest" description="Disordered" evidence="1">
    <location>
        <begin position="161"/>
        <end position="209"/>
    </location>
</feature>
<feature type="compositionally biased region" description="Basic and acidic residues" evidence="1">
    <location>
        <begin position="66"/>
        <end position="77"/>
    </location>
</feature>
<feature type="compositionally biased region" description="Basic and acidic residues" evidence="1">
    <location>
        <begin position="302"/>
        <end position="312"/>
    </location>
</feature>
<feature type="compositionally biased region" description="Basic residues" evidence="1">
    <location>
        <begin position="448"/>
        <end position="468"/>
    </location>
</feature>
<sequence length="484" mass="53465">MIMGLTFSYSFYYSIKVQVFFPCIAKKSIKKEQLFSLEEREMAAGRRRQVPVPPRRGRSAARHRLREPLNLDGDLRRYPHGGPRPLLAPPEVEPERVRDVLGAPPGAPERVGAPVGFEQQRVEHRVGVGRGGRRPLLAVEHPGGRHLDHLRHLRVPPPALPQHGAEPVQVGVHPVRGPRPPGRHRRRRRRAPGGQRRRGGGLRGGRVAAAAVGRRVAPELDPARGRAAAGRIEAAARARRRGGGLAVLRHRRRRRPRVQRLEAGVPGEEVEHVEAAAEDAVVGDEEHRVARQAGTAGQEAAVEERHEQRRAADGGARQPQRAVRVGGAGAPAARPQRAARDLQRRRGDGQVEGGPEPRAGAPVREPGPRGEPRGEHRAEVGREREPQLGLGARQLELREPREHGHPGRPEVRQHRGRERGEGVQAVPRGGRRRRGPRRGARGQAPQPRRVRRRGQAGHPAVHVHHCRPHDRPAARLPRMEGAVR</sequence>
<feature type="region of interest" description="Disordered" evidence="1">
    <location>
        <begin position="42"/>
        <end position="93"/>
    </location>
</feature>
<dbReference type="AlphaFoldDB" id="A0A2T8IHA5"/>
<accession>A0A2T8IHA5</accession>
<feature type="compositionally biased region" description="Basic and acidic residues" evidence="1">
    <location>
        <begin position="366"/>
        <end position="386"/>
    </location>
</feature>
<feature type="compositionally biased region" description="Low complexity" evidence="1">
    <location>
        <begin position="319"/>
        <end position="336"/>
    </location>
</feature>
<feature type="region of interest" description="Disordered" evidence="1">
    <location>
        <begin position="281"/>
        <end position="484"/>
    </location>
</feature>
<evidence type="ECO:0000256" key="1">
    <source>
        <dbReference type="SAM" id="MobiDB-lite"/>
    </source>
</evidence>